<protein>
    <submittedName>
        <fullName evidence="3">Uncharacterized protein</fullName>
    </submittedName>
</protein>
<dbReference type="PROSITE" id="PS50958">
    <property type="entry name" value="SMB_2"/>
    <property type="match status" value="1"/>
</dbReference>
<dbReference type="AlphaFoldDB" id="A0A8J1ULQ1"/>
<dbReference type="PANTHER" id="PTHR45902:SF4">
    <property type="entry name" value="G-PROTEIN COUPLED RECEPTORS FAMILY 2 PROFILE 2 DOMAIN-CONTAINING PROTEIN"/>
    <property type="match status" value="1"/>
</dbReference>
<feature type="region of interest" description="Disordered" evidence="1">
    <location>
        <begin position="25"/>
        <end position="50"/>
    </location>
</feature>
<comment type="caution">
    <text evidence="3">The sequence shown here is derived from an EMBL/GenBank/DDBJ whole genome shotgun (WGS) entry which is preliminary data.</text>
</comment>
<dbReference type="InterPro" id="IPR001212">
    <property type="entry name" value="Somatomedin_B_dom"/>
</dbReference>
<evidence type="ECO:0000256" key="2">
    <source>
        <dbReference type="SAM" id="SignalP"/>
    </source>
</evidence>
<dbReference type="EMBL" id="CAIIXF020000007">
    <property type="protein sequence ID" value="CAH1788456.1"/>
    <property type="molecule type" value="Genomic_DNA"/>
</dbReference>
<dbReference type="Pfam" id="PF01033">
    <property type="entry name" value="Somatomedin_B"/>
    <property type="match status" value="1"/>
</dbReference>
<accession>A0A8J1ULQ1</accession>
<reference evidence="3" key="1">
    <citation type="submission" date="2022-03" db="EMBL/GenBank/DDBJ databases">
        <authorList>
            <person name="Martin C."/>
        </authorList>
    </citation>
    <scope>NUCLEOTIDE SEQUENCE</scope>
</reference>
<keyword evidence="4" id="KW-1185">Reference proteome</keyword>
<keyword evidence="2" id="KW-0732">Signal</keyword>
<sequence length="515" mass="58035">MIGVHILFLTSILTITLTKPENISQSTIEGTTTRSSKICDNQPKEKGPEQTLQQYYDEQTKMRSCENRCGIPKTTHSLNDFYCQCDDKCIHFEDCCADFNAQCTQNSSSLNDETQLKGQRSRYTCVKISNTNMVYTSSNCRPEYASTVLESMCKYGKKFLDTVPVTDQETNRTYKNIHCARCNNVKAFTNWEIKLLCNAYVMDENDFLNPGTTTLLKLLTSRFCEHHYVPPVSTDSLRSCLPTLDTCPKGTNETLADMCATSGFYPLVYQSLTAYVYKNFYCWVCSTSPILDDTGKLILPNCKLGITQIQADDKSGLDLSVFSFGILWDLTSENDLLMITRPGKGINGMDFGISCDANAACTTLKCPEGYVHDEKKCVLDRLIVPTVLKCLGEVNDTENIEIGIKTVFAPMGYISAFEHNKYFYKYFKFDTIFPRNFTKGMIQKAMDGYTATFIRVTLFAVNVTFDFSIKSIPTISHDAASDRNSTPKFKHTSSDGNYNFTMVQLIMTCIALIMV</sequence>
<gene>
    <name evidence="3" type="ORF">OFUS_LOCUS13986</name>
</gene>
<dbReference type="Gene3D" id="4.10.410.20">
    <property type="match status" value="1"/>
</dbReference>
<dbReference type="InterPro" id="IPR053231">
    <property type="entry name" value="GPCR_LN-TM7"/>
</dbReference>
<feature type="chain" id="PRO_5043994806" evidence="2">
    <location>
        <begin position="19"/>
        <end position="515"/>
    </location>
</feature>
<feature type="signal peptide" evidence="2">
    <location>
        <begin position="1"/>
        <end position="18"/>
    </location>
</feature>
<dbReference type="PROSITE" id="PS00524">
    <property type="entry name" value="SMB_1"/>
    <property type="match status" value="1"/>
</dbReference>
<evidence type="ECO:0000313" key="4">
    <source>
        <dbReference type="Proteomes" id="UP000749559"/>
    </source>
</evidence>
<evidence type="ECO:0000313" key="3">
    <source>
        <dbReference type="EMBL" id="CAH1788456.1"/>
    </source>
</evidence>
<feature type="compositionally biased region" description="Polar residues" evidence="1">
    <location>
        <begin position="25"/>
        <end position="39"/>
    </location>
</feature>
<name>A0A8J1ULQ1_OWEFU</name>
<proteinExistence type="predicted"/>
<dbReference type="Proteomes" id="UP000749559">
    <property type="component" value="Unassembled WGS sequence"/>
</dbReference>
<dbReference type="PANTHER" id="PTHR45902">
    <property type="entry name" value="LATROPHILIN RECEPTOR-LIKE PROTEIN A"/>
    <property type="match status" value="1"/>
</dbReference>
<evidence type="ECO:0000256" key="1">
    <source>
        <dbReference type="SAM" id="MobiDB-lite"/>
    </source>
</evidence>
<organism evidence="3 4">
    <name type="scientific">Owenia fusiformis</name>
    <name type="common">Polychaete worm</name>
    <dbReference type="NCBI Taxonomy" id="6347"/>
    <lineage>
        <taxon>Eukaryota</taxon>
        <taxon>Metazoa</taxon>
        <taxon>Spiralia</taxon>
        <taxon>Lophotrochozoa</taxon>
        <taxon>Annelida</taxon>
        <taxon>Polychaeta</taxon>
        <taxon>Sedentaria</taxon>
        <taxon>Canalipalpata</taxon>
        <taxon>Sabellida</taxon>
        <taxon>Oweniida</taxon>
        <taxon>Oweniidae</taxon>
        <taxon>Owenia</taxon>
    </lineage>
</organism>
<dbReference type="InterPro" id="IPR036024">
    <property type="entry name" value="Somatomedin_B-like_dom_sf"/>
</dbReference>
<dbReference type="OrthoDB" id="6422910at2759"/>
<dbReference type="SUPFAM" id="SSF90188">
    <property type="entry name" value="Somatomedin B domain"/>
    <property type="match status" value="1"/>
</dbReference>